<protein>
    <recommendedName>
        <fullName evidence="5">C1q domain-containing protein</fullName>
    </recommendedName>
</protein>
<dbReference type="Gene3D" id="2.60.120.40">
    <property type="match status" value="1"/>
</dbReference>
<feature type="domain" description="C1q" evidence="5">
    <location>
        <begin position="184"/>
        <end position="324"/>
    </location>
</feature>
<name>A0A3M0J4G6_HIRRU</name>
<gene>
    <name evidence="6" type="ORF">DUI87_28197</name>
</gene>
<accession>A0A3M0J4G6</accession>
<dbReference type="Pfam" id="PF00386">
    <property type="entry name" value="C1q"/>
    <property type="match status" value="1"/>
</dbReference>
<dbReference type="PANTHER" id="PTHR22923:SF63">
    <property type="entry name" value="COMPLEMENT C1Q TUMOR NECROSIS FACTOR-RELATED PROTEIN 1"/>
    <property type="match status" value="1"/>
</dbReference>
<keyword evidence="7" id="KW-1185">Reference proteome</keyword>
<dbReference type="OrthoDB" id="6138508at2759"/>
<feature type="region of interest" description="Disordered" evidence="4">
    <location>
        <begin position="1"/>
        <end position="21"/>
    </location>
</feature>
<dbReference type="SMART" id="SM00110">
    <property type="entry name" value="C1Q"/>
    <property type="match status" value="1"/>
</dbReference>
<evidence type="ECO:0000256" key="3">
    <source>
        <dbReference type="ARBA" id="ARBA00022729"/>
    </source>
</evidence>
<reference evidence="6 7" key="1">
    <citation type="submission" date="2018-07" db="EMBL/GenBank/DDBJ databases">
        <title>A high quality draft genome assembly of the barn swallow (H. rustica rustica).</title>
        <authorList>
            <person name="Formenti G."/>
            <person name="Chiara M."/>
            <person name="Poveda L."/>
            <person name="Francoijs K.-J."/>
            <person name="Bonisoli-Alquati A."/>
            <person name="Canova L."/>
            <person name="Gianfranceschi L."/>
            <person name="Horner D.S."/>
            <person name="Saino N."/>
        </authorList>
    </citation>
    <scope>NUCLEOTIDE SEQUENCE [LARGE SCALE GENOMIC DNA]</scope>
    <source>
        <strain evidence="6">Chelidonia</strain>
        <tissue evidence="6">Blood</tissue>
    </source>
</reference>
<dbReference type="SUPFAM" id="SSF49842">
    <property type="entry name" value="TNF-like"/>
    <property type="match status" value="1"/>
</dbReference>
<dbReference type="PRINTS" id="PR00007">
    <property type="entry name" value="COMPLEMNTC1Q"/>
</dbReference>
<keyword evidence="3" id="KW-0732">Signal</keyword>
<dbReference type="PANTHER" id="PTHR22923">
    <property type="entry name" value="CEREBELLIN-RELATED"/>
    <property type="match status" value="1"/>
</dbReference>
<dbReference type="InterPro" id="IPR001073">
    <property type="entry name" value="C1q_dom"/>
</dbReference>
<feature type="region of interest" description="Disordered" evidence="4">
    <location>
        <begin position="156"/>
        <end position="181"/>
    </location>
</feature>
<feature type="compositionally biased region" description="Polar residues" evidence="4">
    <location>
        <begin position="98"/>
        <end position="111"/>
    </location>
</feature>
<organism evidence="6 7">
    <name type="scientific">Hirundo rustica rustica</name>
    <dbReference type="NCBI Taxonomy" id="333673"/>
    <lineage>
        <taxon>Eukaryota</taxon>
        <taxon>Metazoa</taxon>
        <taxon>Chordata</taxon>
        <taxon>Craniata</taxon>
        <taxon>Vertebrata</taxon>
        <taxon>Euteleostomi</taxon>
        <taxon>Archelosauria</taxon>
        <taxon>Archosauria</taxon>
        <taxon>Dinosauria</taxon>
        <taxon>Saurischia</taxon>
        <taxon>Theropoda</taxon>
        <taxon>Coelurosauria</taxon>
        <taxon>Aves</taxon>
        <taxon>Neognathae</taxon>
        <taxon>Neoaves</taxon>
        <taxon>Telluraves</taxon>
        <taxon>Australaves</taxon>
        <taxon>Passeriformes</taxon>
        <taxon>Sylvioidea</taxon>
        <taxon>Hirundinidae</taxon>
        <taxon>Hirundo</taxon>
    </lineage>
</organism>
<dbReference type="InterPro" id="IPR008983">
    <property type="entry name" value="Tumour_necrosis_fac-like_dom"/>
</dbReference>
<feature type="compositionally biased region" description="Low complexity" evidence="4">
    <location>
        <begin position="165"/>
        <end position="174"/>
    </location>
</feature>
<dbReference type="GO" id="GO:0005615">
    <property type="term" value="C:extracellular space"/>
    <property type="evidence" value="ECO:0007669"/>
    <property type="project" value="TreeGrafter"/>
</dbReference>
<evidence type="ECO:0000256" key="1">
    <source>
        <dbReference type="ARBA" id="ARBA00004613"/>
    </source>
</evidence>
<proteinExistence type="predicted"/>
<comment type="caution">
    <text evidence="6">The sequence shown here is derived from an EMBL/GenBank/DDBJ whole genome shotgun (WGS) entry which is preliminary data.</text>
</comment>
<keyword evidence="2" id="KW-0964">Secreted</keyword>
<dbReference type="Proteomes" id="UP000269221">
    <property type="component" value="Unassembled WGS sequence"/>
</dbReference>
<dbReference type="AlphaFoldDB" id="A0A3M0J4G6"/>
<dbReference type="InterPro" id="IPR050822">
    <property type="entry name" value="Cerebellin_Synaptic_Org"/>
</dbReference>
<dbReference type="EMBL" id="QRBI01000187">
    <property type="protein sequence ID" value="RMB95210.1"/>
    <property type="molecule type" value="Genomic_DNA"/>
</dbReference>
<sequence length="324" mass="36940">MAGRDWHQRGGEESLVERGEGEGQRVVLTELWVQQNTARRGPIPSPAAKELPPHAGHCQGMEGLWVHGVLLIFLLPCPVGSQTSSIPDQRWWTDPNEAPSQQQAARATQEQKANDAREGLPPQPRCVRCCPPPEKRFYPQYQPMPQINMTILKGQVRQDGGGRQQGPRGPKGQKGSMGAPGERCKSHYAAFSVGRKKPLHSNDYYQTLIFDTEFVNLYDHFNMFTGKFYCYIPGIYYFSLNVHTWNQKETYLHIMRNGVEVVILYAQVSDRSIMQSQSVMLELKEQDEVWVRLYKGERENAVFSDEYDTYITFSGHLIKYSGDP</sequence>
<evidence type="ECO:0000256" key="4">
    <source>
        <dbReference type="SAM" id="MobiDB-lite"/>
    </source>
</evidence>
<evidence type="ECO:0000313" key="6">
    <source>
        <dbReference type="EMBL" id="RMB95210.1"/>
    </source>
</evidence>
<feature type="region of interest" description="Disordered" evidence="4">
    <location>
        <begin position="84"/>
        <end position="125"/>
    </location>
</feature>
<comment type="subcellular location">
    <subcellularLocation>
        <location evidence="1">Secreted</location>
    </subcellularLocation>
</comment>
<evidence type="ECO:0000313" key="7">
    <source>
        <dbReference type="Proteomes" id="UP000269221"/>
    </source>
</evidence>
<evidence type="ECO:0000259" key="5">
    <source>
        <dbReference type="PROSITE" id="PS50871"/>
    </source>
</evidence>
<dbReference type="PROSITE" id="PS50871">
    <property type="entry name" value="C1Q"/>
    <property type="match status" value="1"/>
</dbReference>
<dbReference type="FunFam" id="2.60.120.40:FF:000029">
    <property type="entry name" value="Complement C1q tumor necrosis factor-related protein 1"/>
    <property type="match status" value="1"/>
</dbReference>
<evidence type="ECO:0000256" key="2">
    <source>
        <dbReference type="ARBA" id="ARBA00022525"/>
    </source>
</evidence>